<dbReference type="PANTHER" id="PTHR23100:SF0">
    <property type="entry name" value="ARGININE BIOSYNTHESIS BIFUNCTIONAL PROTEIN ARGJ, MITOCHONDRIAL"/>
    <property type="match status" value="1"/>
</dbReference>
<comment type="function">
    <text evidence="9">Catalyzes two activities which are involved in the cyclic version of arginine biosynthesis: the synthesis of N-acetylglutamate from glutamate and acetyl-CoA as the acetyl donor, and of ornithine by transacetylation between N(2)-acetylornithine and glutamate.</text>
</comment>
<dbReference type="NCBIfam" id="TIGR00120">
    <property type="entry name" value="ArgJ"/>
    <property type="match status" value="1"/>
</dbReference>
<dbReference type="GO" id="GO:0006526">
    <property type="term" value="P:L-arginine biosynthetic process"/>
    <property type="evidence" value="ECO:0007669"/>
    <property type="project" value="UniProtKB-UniRule"/>
</dbReference>
<dbReference type="GO" id="GO:0005737">
    <property type="term" value="C:cytoplasm"/>
    <property type="evidence" value="ECO:0007669"/>
    <property type="project" value="UniProtKB-SubCell"/>
</dbReference>
<keyword evidence="6 9" id="KW-0068">Autocatalytic cleavage</keyword>
<keyword evidence="9" id="KW-0963">Cytoplasm</keyword>
<dbReference type="InterPro" id="IPR002813">
    <property type="entry name" value="Arg_biosynth_ArgJ"/>
</dbReference>
<comment type="catalytic activity">
    <reaction evidence="9">
        <text>L-glutamate + acetyl-CoA = N-acetyl-L-glutamate + CoA + H(+)</text>
        <dbReference type="Rhea" id="RHEA:24292"/>
        <dbReference type="ChEBI" id="CHEBI:15378"/>
        <dbReference type="ChEBI" id="CHEBI:29985"/>
        <dbReference type="ChEBI" id="CHEBI:44337"/>
        <dbReference type="ChEBI" id="CHEBI:57287"/>
        <dbReference type="ChEBI" id="CHEBI:57288"/>
        <dbReference type="EC" id="2.3.1.1"/>
    </reaction>
</comment>
<dbReference type="Proteomes" id="UP000000788">
    <property type="component" value="Chromosome"/>
</dbReference>
<evidence type="ECO:0000256" key="1">
    <source>
        <dbReference type="ARBA" id="ARBA00006774"/>
    </source>
</evidence>
<organism evidence="10 11">
    <name type="scientific">Prochlorococcus marinus (strain MIT 9211)</name>
    <dbReference type="NCBI Taxonomy" id="93059"/>
    <lineage>
        <taxon>Bacteria</taxon>
        <taxon>Bacillati</taxon>
        <taxon>Cyanobacteriota</taxon>
        <taxon>Cyanophyceae</taxon>
        <taxon>Synechococcales</taxon>
        <taxon>Prochlorococcaceae</taxon>
        <taxon>Prochlorococcus</taxon>
    </lineage>
</organism>
<dbReference type="EC" id="2.3.1.35" evidence="9"/>
<proteinExistence type="inferred from homology"/>
<accession>A9B9F1</accession>
<dbReference type="PANTHER" id="PTHR23100">
    <property type="entry name" value="ARGININE BIOSYNTHESIS BIFUNCTIONAL PROTEIN ARGJ"/>
    <property type="match status" value="1"/>
</dbReference>
<evidence type="ECO:0000313" key="10">
    <source>
        <dbReference type="EMBL" id="ABX07988.1"/>
    </source>
</evidence>
<dbReference type="Pfam" id="PF01960">
    <property type="entry name" value="ArgJ"/>
    <property type="match status" value="1"/>
</dbReference>
<keyword evidence="3 9" id="KW-0055">Arginine biosynthesis</keyword>
<feature type="site" description="Involved in the stabilization of negative charge on the oxyanion by the formation of the oxyanion hole" evidence="9">
    <location>
        <position position="124"/>
    </location>
</feature>
<dbReference type="FunFam" id="3.60.70.12:FF:000001">
    <property type="entry name" value="Arginine biosynthesis bifunctional protein ArgJ, chloroplastic"/>
    <property type="match status" value="1"/>
</dbReference>
<dbReference type="UniPathway" id="UPA00068">
    <property type="reaction ID" value="UER00106"/>
</dbReference>
<keyword evidence="7 9" id="KW-0012">Acyltransferase</keyword>
<dbReference type="GO" id="GO:0004042">
    <property type="term" value="F:L-glutamate N-acetyltransferase activity"/>
    <property type="evidence" value="ECO:0007669"/>
    <property type="project" value="UniProtKB-UniRule"/>
</dbReference>
<feature type="active site" description="Nucleophile" evidence="9">
    <location>
        <position position="197"/>
    </location>
</feature>
<feature type="binding site" evidence="9">
    <location>
        <position position="197"/>
    </location>
    <ligand>
        <name>substrate</name>
    </ligand>
</feature>
<dbReference type="EMBL" id="CP000878">
    <property type="protein sequence ID" value="ABX07988.1"/>
    <property type="molecule type" value="Genomic_DNA"/>
</dbReference>
<dbReference type="InterPro" id="IPR042195">
    <property type="entry name" value="ArgJ_beta_C"/>
</dbReference>
<dbReference type="CDD" id="cd02152">
    <property type="entry name" value="OAT"/>
    <property type="match status" value="1"/>
</dbReference>
<dbReference type="RefSeq" id="WP_012194613.1">
    <property type="nucleotide sequence ID" value="NC_009976.1"/>
</dbReference>
<feature type="chain" id="PRO_5023231133" description="Arginine biosynthesis bifunctional protein ArgJ alpha chain" evidence="9">
    <location>
        <begin position="1"/>
        <end position="196"/>
    </location>
</feature>
<feature type="binding site" evidence="9">
    <location>
        <position position="407"/>
    </location>
    <ligand>
        <name>substrate</name>
    </ligand>
</feature>
<dbReference type="OrthoDB" id="9804242at2"/>
<comment type="catalytic activity">
    <reaction evidence="8 9">
        <text>N(2)-acetyl-L-ornithine + L-glutamate = N-acetyl-L-glutamate + L-ornithine</text>
        <dbReference type="Rhea" id="RHEA:15349"/>
        <dbReference type="ChEBI" id="CHEBI:29985"/>
        <dbReference type="ChEBI" id="CHEBI:44337"/>
        <dbReference type="ChEBI" id="CHEBI:46911"/>
        <dbReference type="ChEBI" id="CHEBI:57805"/>
        <dbReference type="EC" id="2.3.1.35"/>
    </reaction>
</comment>
<feature type="binding site" evidence="9">
    <location>
        <position position="160"/>
    </location>
    <ligand>
        <name>substrate</name>
    </ligand>
</feature>
<dbReference type="KEGG" id="pmj:P9211_00571"/>
<dbReference type="NCBIfam" id="NF003802">
    <property type="entry name" value="PRK05388.1"/>
    <property type="match status" value="1"/>
</dbReference>
<dbReference type="EC" id="2.3.1.1" evidence="9"/>
<feature type="site" description="Cleavage; by autolysis" evidence="9">
    <location>
        <begin position="196"/>
        <end position="197"/>
    </location>
</feature>
<keyword evidence="9" id="KW-0511">Multifunctional enzyme</keyword>
<dbReference type="GO" id="GO:0006592">
    <property type="term" value="P:ornithine biosynthetic process"/>
    <property type="evidence" value="ECO:0007669"/>
    <property type="project" value="TreeGrafter"/>
</dbReference>
<feature type="site" description="Involved in the stabilization of negative charge on the oxyanion by the formation of the oxyanion hole" evidence="9">
    <location>
        <position position="123"/>
    </location>
</feature>
<comment type="pathway">
    <text evidence="9">Amino-acid biosynthesis; L-arginine biosynthesis; N(2)-acetyl-L-ornithine from L-glutamate: step 1/4.</text>
</comment>
<dbReference type="MEROPS" id="T05.002"/>
<sequence>MGSTESSLWSPAKGGIAAPSGFSASGISAGLKNSGNFDLALLLAPKGAVCAGTFTQSLVRAACVDLCRERLLINQGKARAVLINSGQANACTGTHGLLDALQASSSLSKELGFKTDEILVCSTGVIGQRIPMKNLLSGIPPLVANLNEQDGTNAANAILTTDLTSKQIALQAFLGDRCITIGGMAKGSGMIHPDMATMLGFITCDAGVPIQIWNEMVRQVVDDSFNAITVDGDTSTNDAFLAFSSGPRLQAQNFDFLKTGLKCVAEYLAKSIARDGEGSNCLIEVKVEGADTASSAKKIARTICSSSLVKTAVNGADPNWGRIAAAAGRAGVDFDPKKMSIWIGPYQLISHGVPLSFNRDKVSSYMSDMLKSLDNESSINIKVLIGDGPFKSLAWGCDLSEEYIKINSEYTT</sequence>
<evidence type="ECO:0000256" key="6">
    <source>
        <dbReference type="ARBA" id="ARBA00022813"/>
    </source>
</evidence>
<name>A9B9F1_PROM4</name>
<protein>
    <recommendedName>
        <fullName evidence="9">Arginine biosynthesis bifunctional protein ArgJ</fullName>
    </recommendedName>
    <domain>
        <recommendedName>
            <fullName evidence="9">Glutamate N-acetyltransferase</fullName>
            <ecNumber evidence="9">2.3.1.35</ecNumber>
        </recommendedName>
        <alternativeName>
            <fullName evidence="9">Ornithine acetyltransferase</fullName>
            <shortName evidence="9">OATase</shortName>
        </alternativeName>
        <alternativeName>
            <fullName evidence="9">Ornithine transacetylase</fullName>
        </alternativeName>
    </domain>
    <domain>
        <recommendedName>
            <fullName evidence="9">Amino-acid acetyltransferase</fullName>
            <ecNumber evidence="9">2.3.1.1</ecNumber>
        </recommendedName>
        <alternativeName>
            <fullName evidence="9">N-acetylglutamate synthase</fullName>
            <shortName evidence="9">AGSase</shortName>
        </alternativeName>
    </domain>
    <component>
        <recommendedName>
            <fullName evidence="9">Arginine biosynthesis bifunctional protein ArgJ alpha chain</fullName>
        </recommendedName>
    </component>
    <component>
        <recommendedName>
            <fullName evidence="9">Arginine biosynthesis bifunctional protein ArgJ beta chain</fullName>
        </recommendedName>
    </component>
</protein>
<dbReference type="HAMAP" id="MF_01106">
    <property type="entry name" value="ArgJ"/>
    <property type="match status" value="1"/>
</dbReference>
<feature type="binding site" evidence="9">
    <location>
        <position position="412"/>
    </location>
    <ligand>
        <name>substrate</name>
    </ligand>
</feature>
<keyword evidence="11" id="KW-1185">Reference proteome</keyword>
<evidence type="ECO:0000256" key="8">
    <source>
        <dbReference type="ARBA" id="ARBA00049439"/>
    </source>
</evidence>
<dbReference type="SUPFAM" id="SSF56266">
    <property type="entry name" value="DmpA/ArgJ-like"/>
    <property type="match status" value="1"/>
</dbReference>
<dbReference type="Gene3D" id="3.10.20.340">
    <property type="entry name" value="ArgJ beta chain, C-terminal domain"/>
    <property type="match status" value="1"/>
</dbReference>
<dbReference type="Gene3D" id="3.60.70.12">
    <property type="entry name" value="L-amino peptidase D-ALA esterase/amidase"/>
    <property type="match status" value="1"/>
</dbReference>
<comment type="similarity">
    <text evidence="1 9">Belongs to the ArgJ family.</text>
</comment>
<comment type="subunit">
    <text evidence="2 9">Heterotetramer of two alpha and two beta chains.</text>
</comment>
<evidence type="ECO:0000256" key="5">
    <source>
        <dbReference type="ARBA" id="ARBA00022679"/>
    </source>
</evidence>
<gene>
    <name evidence="9 10" type="primary">argJ</name>
    <name evidence="10" type="ordered locus">P9211_00571</name>
</gene>
<dbReference type="STRING" id="93059.P9211_00571"/>
<evidence type="ECO:0000256" key="4">
    <source>
        <dbReference type="ARBA" id="ARBA00022605"/>
    </source>
</evidence>
<dbReference type="eggNOG" id="COG1364">
    <property type="taxonomic scope" value="Bacteria"/>
</dbReference>
<feature type="binding site" evidence="9">
    <location>
        <position position="186"/>
    </location>
    <ligand>
        <name>substrate</name>
    </ligand>
</feature>
<evidence type="ECO:0000313" key="11">
    <source>
        <dbReference type="Proteomes" id="UP000000788"/>
    </source>
</evidence>
<comment type="pathway">
    <text evidence="9">Amino-acid biosynthesis; L-arginine biosynthesis; L-ornithine and N-acetyl-L-glutamate from L-glutamate and N(2)-acetyl-L-ornithine (cyclic): step 1/1.</text>
</comment>
<dbReference type="GO" id="GO:0004358">
    <property type="term" value="F:L-glutamate N-acetyltransferase activity, acting on acetyl-L-ornithine as donor"/>
    <property type="evidence" value="ECO:0007669"/>
    <property type="project" value="UniProtKB-UniRule"/>
</dbReference>
<reference evidence="10 11" key="1">
    <citation type="journal article" date="2007" name="PLoS Genet.">
        <title>Patterns and implications of gene gain and loss in the evolution of Prochlorococcus.</title>
        <authorList>
            <person name="Kettler G.C."/>
            <person name="Martiny A.C."/>
            <person name="Huang K."/>
            <person name="Zucker J."/>
            <person name="Coleman M.L."/>
            <person name="Rodrigue S."/>
            <person name="Chen F."/>
            <person name="Lapidus A."/>
            <person name="Ferriera S."/>
            <person name="Johnson J."/>
            <person name="Steglich C."/>
            <person name="Church G.M."/>
            <person name="Richardson P."/>
            <person name="Chisholm S.W."/>
        </authorList>
    </citation>
    <scope>NUCLEOTIDE SEQUENCE [LARGE SCALE GENOMIC DNA]</scope>
    <source>
        <strain evidence="11">MIT 9211</strain>
    </source>
</reference>
<evidence type="ECO:0000256" key="2">
    <source>
        <dbReference type="ARBA" id="ARBA00011475"/>
    </source>
</evidence>
<feature type="binding site" evidence="9">
    <location>
        <position position="277"/>
    </location>
    <ligand>
        <name>substrate</name>
    </ligand>
</feature>
<keyword evidence="4 9" id="KW-0028">Amino-acid biosynthesis</keyword>
<feature type="chain" id="PRO_5023231132" description="Arginine biosynthesis bifunctional protein ArgJ beta chain" evidence="9">
    <location>
        <begin position="197"/>
        <end position="412"/>
    </location>
</feature>
<dbReference type="HOGENOM" id="CLU_027172_1_0_3"/>
<evidence type="ECO:0000256" key="3">
    <source>
        <dbReference type="ARBA" id="ARBA00022571"/>
    </source>
</evidence>
<dbReference type="FunFam" id="3.10.20.340:FF:000001">
    <property type="entry name" value="Arginine biosynthesis bifunctional protein ArgJ, chloroplastic"/>
    <property type="match status" value="1"/>
</dbReference>
<evidence type="ECO:0000256" key="9">
    <source>
        <dbReference type="HAMAP-Rule" id="MF_01106"/>
    </source>
</evidence>
<dbReference type="AlphaFoldDB" id="A9B9F1"/>
<dbReference type="InterPro" id="IPR016117">
    <property type="entry name" value="ArgJ-like_dom_sf"/>
</dbReference>
<keyword evidence="5 9" id="KW-0808">Transferase</keyword>
<evidence type="ECO:0000256" key="7">
    <source>
        <dbReference type="ARBA" id="ARBA00023315"/>
    </source>
</evidence>
<comment type="subcellular location">
    <subcellularLocation>
        <location evidence="9">Cytoplasm</location>
    </subcellularLocation>
</comment>